<dbReference type="AlphaFoldDB" id="A0AAP6JCW2"/>
<dbReference type="PANTHER" id="PTHR21098:SF12">
    <property type="entry name" value="RIBOFLAVIN SYNTHASE"/>
    <property type="match status" value="1"/>
</dbReference>
<dbReference type="EC" id="2.5.1.9" evidence="5 10"/>
<dbReference type="CDD" id="cd00402">
    <property type="entry name" value="Riboflavin_synthase_like"/>
    <property type="match status" value="1"/>
</dbReference>
<evidence type="ECO:0000313" key="14">
    <source>
        <dbReference type="Proteomes" id="UP001302316"/>
    </source>
</evidence>
<dbReference type="InterPro" id="IPR023366">
    <property type="entry name" value="ATP_synth_asu-like_sf"/>
</dbReference>
<name>A0AAP6JCW2_9GAMM</name>
<dbReference type="NCBIfam" id="NF006767">
    <property type="entry name" value="PRK09289.1"/>
    <property type="match status" value="1"/>
</dbReference>
<comment type="subunit">
    <text evidence="4">Homotrimer.</text>
</comment>
<proteinExistence type="predicted"/>
<comment type="function">
    <text evidence="2">Catalyzes the dismutation of two molecules of 6,7-dimethyl-8-ribityllumazine, resulting in the formation of riboflavin and 5-amino-6-(D-ribitylamino)uracil.</text>
</comment>
<dbReference type="EMBL" id="JAYGII010000002">
    <property type="protein sequence ID" value="MEA5444500.1"/>
    <property type="molecule type" value="Genomic_DNA"/>
</dbReference>
<dbReference type="PANTHER" id="PTHR21098">
    <property type="entry name" value="RIBOFLAVIN SYNTHASE ALPHA CHAIN"/>
    <property type="match status" value="1"/>
</dbReference>
<protein>
    <recommendedName>
        <fullName evidence="6 10">Riboflavin synthase</fullName>
        <ecNumber evidence="5 10">2.5.1.9</ecNumber>
    </recommendedName>
</protein>
<dbReference type="InterPro" id="IPR001783">
    <property type="entry name" value="Lumazine-bd"/>
</dbReference>
<evidence type="ECO:0000256" key="7">
    <source>
        <dbReference type="ARBA" id="ARBA00022619"/>
    </source>
</evidence>
<dbReference type="RefSeq" id="WP_346049764.1">
    <property type="nucleotide sequence ID" value="NZ_JAYGII010000002.1"/>
</dbReference>
<keyword evidence="9" id="KW-0677">Repeat</keyword>
<evidence type="ECO:0000259" key="12">
    <source>
        <dbReference type="PROSITE" id="PS51177"/>
    </source>
</evidence>
<evidence type="ECO:0000256" key="2">
    <source>
        <dbReference type="ARBA" id="ARBA00002803"/>
    </source>
</evidence>
<dbReference type="GO" id="GO:0004746">
    <property type="term" value="F:riboflavin synthase activity"/>
    <property type="evidence" value="ECO:0007669"/>
    <property type="project" value="UniProtKB-UniRule"/>
</dbReference>
<dbReference type="InterPro" id="IPR017938">
    <property type="entry name" value="Riboflavin_synthase-like_b-brl"/>
</dbReference>
<keyword evidence="14" id="KW-1185">Reference proteome</keyword>
<dbReference type="PIRSF" id="PIRSF000498">
    <property type="entry name" value="Riboflavin_syn_A"/>
    <property type="match status" value="1"/>
</dbReference>
<comment type="catalytic activity">
    <reaction evidence="1">
        <text>2 6,7-dimethyl-8-(1-D-ribityl)lumazine + H(+) = 5-amino-6-(D-ribitylamino)uracil + riboflavin</text>
        <dbReference type="Rhea" id="RHEA:20772"/>
        <dbReference type="ChEBI" id="CHEBI:15378"/>
        <dbReference type="ChEBI" id="CHEBI:15934"/>
        <dbReference type="ChEBI" id="CHEBI:57986"/>
        <dbReference type="ChEBI" id="CHEBI:58201"/>
        <dbReference type="EC" id="2.5.1.9"/>
    </reaction>
</comment>
<accession>A0AAP6JCW2</accession>
<feature type="domain" description="Lumazine-binding" evidence="12">
    <location>
        <begin position="1"/>
        <end position="97"/>
    </location>
</feature>
<feature type="domain" description="Lumazine-binding" evidence="12">
    <location>
        <begin position="98"/>
        <end position="194"/>
    </location>
</feature>
<dbReference type="Gene3D" id="2.40.30.20">
    <property type="match status" value="2"/>
</dbReference>
<sequence>MFTGLIEGQGRVRALRRQGQDARLDIDTSGLGMEDIAEGDSVAVNGCCLTALAPHKAGFAADVSGETLSLTSLGDLREGDPVNLERSLTPSTRMGGHFVTGHVDGLARCVERRREGASWRFGFELPGRLEKYVARKGSIAIDGISLTVNEVSGRRFGVNIIPHTLEKTNLDRCQVGTRVNIEIDLVARYLERLMGLDARQPDGSLRTDLLADKGN</sequence>
<comment type="caution">
    <text evidence="13">The sequence shown here is derived from an EMBL/GenBank/DDBJ whole genome shotgun (WGS) entry which is preliminary data.</text>
</comment>
<evidence type="ECO:0000256" key="11">
    <source>
        <dbReference type="PROSITE-ProRule" id="PRU00524"/>
    </source>
</evidence>
<keyword evidence="7" id="KW-0686">Riboflavin biosynthesis</keyword>
<evidence type="ECO:0000256" key="9">
    <source>
        <dbReference type="ARBA" id="ARBA00022737"/>
    </source>
</evidence>
<keyword evidence="8 13" id="KW-0808">Transferase</keyword>
<evidence type="ECO:0000256" key="6">
    <source>
        <dbReference type="ARBA" id="ARBA00013950"/>
    </source>
</evidence>
<evidence type="ECO:0000256" key="3">
    <source>
        <dbReference type="ARBA" id="ARBA00004887"/>
    </source>
</evidence>
<dbReference type="GO" id="GO:0009231">
    <property type="term" value="P:riboflavin biosynthetic process"/>
    <property type="evidence" value="ECO:0007669"/>
    <property type="project" value="UniProtKB-KW"/>
</dbReference>
<reference evidence="13 14" key="1">
    <citation type="submission" date="2023-12" db="EMBL/GenBank/DDBJ databases">
        <title>Whole-genome sequencing of halo(alkali)philic microorganisms from hypersaline lakes.</title>
        <authorList>
            <person name="Sorokin D.Y."/>
            <person name="Merkel A.Y."/>
            <person name="Messina E."/>
            <person name="Yakimov M."/>
        </authorList>
    </citation>
    <scope>NUCLEOTIDE SEQUENCE [LARGE SCALE GENOMIC DNA]</scope>
    <source>
        <strain evidence="13 14">AB-CW1</strain>
    </source>
</reference>
<evidence type="ECO:0000256" key="5">
    <source>
        <dbReference type="ARBA" id="ARBA00012827"/>
    </source>
</evidence>
<dbReference type="SUPFAM" id="SSF63380">
    <property type="entry name" value="Riboflavin synthase domain-like"/>
    <property type="match status" value="2"/>
</dbReference>
<gene>
    <name evidence="13" type="ORF">VCB98_01530</name>
</gene>
<dbReference type="Proteomes" id="UP001302316">
    <property type="component" value="Unassembled WGS sequence"/>
</dbReference>
<dbReference type="NCBIfam" id="NF009566">
    <property type="entry name" value="PRK13020.1"/>
    <property type="match status" value="1"/>
</dbReference>
<feature type="repeat" description="Lumazine-binding" evidence="11">
    <location>
        <begin position="98"/>
        <end position="194"/>
    </location>
</feature>
<dbReference type="FunFam" id="2.40.30.20:FF:000004">
    <property type="entry name" value="Riboflavin synthase, alpha subunit"/>
    <property type="match status" value="1"/>
</dbReference>
<dbReference type="InterPro" id="IPR026017">
    <property type="entry name" value="Lumazine-bd_dom"/>
</dbReference>
<dbReference type="NCBIfam" id="TIGR00187">
    <property type="entry name" value="ribE"/>
    <property type="match status" value="1"/>
</dbReference>
<dbReference type="Pfam" id="PF00677">
    <property type="entry name" value="Lum_binding"/>
    <property type="match status" value="2"/>
</dbReference>
<evidence type="ECO:0000256" key="10">
    <source>
        <dbReference type="NCBIfam" id="TIGR00187"/>
    </source>
</evidence>
<evidence type="ECO:0000313" key="13">
    <source>
        <dbReference type="EMBL" id="MEA5444500.1"/>
    </source>
</evidence>
<evidence type="ECO:0000256" key="8">
    <source>
        <dbReference type="ARBA" id="ARBA00022679"/>
    </source>
</evidence>
<dbReference type="PROSITE" id="PS51177">
    <property type="entry name" value="LUMAZINE_BIND"/>
    <property type="match status" value="2"/>
</dbReference>
<feature type="repeat" description="Lumazine-binding" evidence="11">
    <location>
        <begin position="1"/>
        <end position="97"/>
    </location>
</feature>
<dbReference type="FunFam" id="2.40.30.20:FF:000003">
    <property type="entry name" value="Riboflavin synthase, alpha subunit"/>
    <property type="match status" value="1"/>
</dbReference>
<comment type="pathway">
    <text evidence="3">Cofactor biosynthesis; riboflavin biosynthesis; riboflavin from 2-hydroxy-3-oxobutyl phosphate and 5-amino-6-(D-ribitylamino)uracil: step 2/2.</text>
</comment>
<evidence type="ECO:0000256" key="4">
    <source>
        <dbReference type="ARBA" id="ARBA00011233"/>
    </source>
</evidence>
<organism evidence="13 14">
    <name type="scientific">Natronospira elongata</name>
    <dbReference type="NCBI Taxonomy" id="3110268"/>
    <lineage>
        <taxon>Bacteria</taxon>
        <taxon>Pseudomonadati</taxon>
        <taxon>Pseudomonadota</taxon>
        <taxon>Gammaproteobacteria</taxon>
        <taxon>Natronospirales</taxon>
        <taxon>Natronospiraceae</taxon>
        <taxon>Natronospira</taxon>
    </lineage>
</organism>
<evidence type="ECO:0000256" key="1">
    <source>
        <dbReference type="ARBA" id="ARBA00000968"/>
    </source>
</evidence>